<proteinExistence type="predicted"/>
<dbReference type="InterPro" id="IPR049427">
    <property type="entry name" value="Acyl-ACP_TE_C"/>
</dbReference>
<dbReference type="EnsemblMetazoa" id="G4553.1">
    <property type="protein sequence ID" value="G4553.1:cds"/>
    <property type="gene ID" value="G4553"/>
</dbReference>
<evidence type="ECO:0000259" key="1">
    <source>
        <dbReference type="Pfam" id="PF20791"/>
    </source>
</evidence>
<dbReference type="SUPFAM" id="SSF54637">
    <property type="entry name" value="Thioesterase/thiol ester dehydrase-isomerase"/>
    <property type="match status" value="2"/>
</dbReference>
<dbReference type="Pfam" id="PF20791">
    <property type="entry name" value="Acyl-ACP_TE_C"/>
    <property type="match status" value="1"/>
</dbReference>
<feature type="domain" description="Acyl-ACP thioesterase-like C-terminal" evidence="1">
    <location>
        <begin position="281"/>
        <end position="381"/>
    </location>
</feature>
<dbReference type="AlphaFoldDB" id="A0A8W8MYT1"/>
<dbReference type="Proteomes" id="UP000005408">
    <property type="component" value="Unassembled WGS sequence"/>
</dbReference>
<evidence type="ECO:0000313" key="3">
    <source>
        <dbReference type="Proteomes" id="UP000005408"/>
    </source>
</evidence>
<evidence type="ECO:0000313" key="2">
    <source>
        <dbReference type="EnsemblMetazoa" id="G4553.1:cds"/>
    </source>
</evidence>
<accession>A0A8W8MYT1</accession>
<name>A0A8W8MYT1_MAGGI</name>
<dbReference type="InterPro" id="IPR029069">
    <property type="entry name" value="HotDog_dom_sf"/>
</dbReference>
<dbReference type="Gene3D" id="3.10.129.10">
    <property type="entry name" value="Hotdog Thioesterase"/>
    <property type="match status" value="1"/>
</dbReference>
<dbReference type="PANTHER" id="PTHR34487">
    <property type="entry name" value="ACYL-ACP THIOESTERASE"/>
    <property type="match status" value="1"/>
</dbReference>
<organism evidence="2 3">
    <name type="scientific">Magallana gigas</name>
    <name type="common">Pacific oyster</name>
    <name type="synonym">Crassostrea gigas</name>
    <dbReference type="NCBI Taxonomy" id="29159"/>
    <lineage>
        <taxon>Eukaryota</taxon>
        <taxon>Metazoa</taxon>
        <taxon>Spiralia</taxon>
        <taxon>Lophotrochozoa</taxon>
        <taxon>Mollusca</taxon>
        <taxon>Bivalvia</taxon>
        <taxon>Autobranchia</taxon>
        <taxon>Pteriomorphia</taxon>
        <taxon>Ostreida</taxon>
        <taxon>Ostreoidea</taxon>
        <taxon>Ostreidae</taxon>
        <taxon>Magallana</taxon>
    </lineage>
</organism>
<protein>
    <recommendedName>
        <fullName evidence="1">Acyl-ACP thioesterase-like C-terminal domain-containing protein</fullName>
    </recommendedName>
</protein>
<keyword evidence="3" id="KW-1185">Reference proteome</keyword>
<reference evidence="2" key="1">
    <citation type="submission" date="2022-08" db="UniProtKB">
        <authorList>
            <consortium name="EnsemblMetazoa"/>
        </authorList>
    </citation>
    <scope>IDENTIFICATION</scope>
    <source>
        <strain evidence="2">05x7-T-G4-1.051#20</strain>
    </source>
</reference>
<sequence length="394" mass="45279">MDSATHASVSGHYVLFNDDVFLYAPLLWIISYVGKRKANGELSIYTWQNEAGSPENIQFSILLNDILIGHAGEGNSISIFKPISVRLTLFRNPSLLKHFDLYESDFKMSNYEIHSVSRSSASISFYGIPYADFDRTGHWAVWCISKMFEASRALALYNGFLDLAKIYHQDETIVIAKQDIKLNPKVHQIKLKPQSHLLFDVKLLEVGERSITNVTELRDGSTKERLGETFLKFVRFSRKTRRSISFPEWYIKSLELHESPQKQQFRSKTALPDIPDNAFKFRLVPNYSDMDRNNHVNQSSYIKFCMDAATHASLSGHYVHFNEDMCLYAPLLWTISYVGECRANDELSIYTWQSESSSPEHIEFSILLNDRLIFHASTIFEKEAKKVASSLSKI</sequence>
<dbReference type="PANTHER" id="PTHR34487:SF1">
    <property type="entry name" value="ACYL-ACP THIOESTERASE"/>
    <property type="match status" value="1"/>
</dbReference>